<dbReference type="Gene3D" id="3.50.50.60">
    <property type="entry name" value="FAD/NAD(P)-binding domain"/>
    <property type="match status" value="2"/>
</dbReference>
<dbReference type="SUPFAM" id="SSF51905">
    <property type="entry name" value="FAD/NAD(P)-binding domain"/>
    <property type="match status" value="1"/>
</dbReference>
<dbReference type="InterPro" id="IPR012999">
    <property type="entry name" value="Pyr_OxRdtase_I_AS"/>
</dbReference>
<comment type="cofactor">
    <cofactor evidence="8">
        <name>FAD</name>
        <dbReference type="ChEBI" id="CHEBI:57692"/>
    </cofactor>
    <text evidence="8">Binds 1 FAD per subunit.</text>
</comment>
<comment type="catalytic activity">
    <reaction evidence="11">
        <text>2 glutathione + NADP(+) = glutathione disulfide + NADPH + H(+)</text>
        <dbReference type="Rhea" id="RHEA:11740"/>
        <dbReference type="ChEBI" id="CHEBI:15378"/>
        <dbReference type="ChEBI" id="CHEBI:57783"/>
        <dbReference type="ChEBI" id="CHEBI:57925"/>
        <dbReference type="ChEBI" id="CHEBI:58297"/>
        <dbReference type="ChEBI" id="CHEBI:58349"/>
        <dbReference type="EC" id="1.8.1.7"/>
    </reaction>
</comment>
<feature type="disulfide bond" description="Redox-active" evidence="9">
    <location>
        <begin position="65"/>
        <end position="70"/>
    </location>
</feature>
<dbReference type="GO" id="GO:0005829">
    <property type="term" value="C:cytosol"/>
    <property type="evidence" value="ECO:0007669"/>
    <property type="project" value="TreeGrafter"/>
</dbReference>
<feature type="binding site" evidence="8">
    <location>
        <begin position="205"/>
        <end position="212"/>
    </location>
    <ligand>
        <name>NAD(+)</name>
        <dbReference type="ChEBI" id="CHEBI:57540"/>
    </ligand>
</feature>
<sequence length="500" mass="53639">MLSRRALSSLRRPSAITARSFASAAPEYDYVVIGAGSGGMASSRRAASYGARVAVVEQARLGGTCVNVGCVPKKIMFLAANMAHMLQHDLPFYGFESKVDGGRLADEMTFHWPKLKQRRDAYIERLNGIYSRNLDNSKVDLYRGQARFNAAGNVEVDGKELVGKNVLIAVGGRPFIPDIPGKEHCIDSDGFFELEELPKKVAVVGAGYIAVELAGVLRGLGSDTTIFCRHDGVLRGFDELIRETLHEAMNRDGTKLQPQSNVAEVIAEADGSKTLVLRDGSKHRGFDCVIYAAGREPLTAELNLAAAGVATDAQGFIKVDEQQRTTGKNIFAVGDVCGTAALTPVAIAAGRRLSDRLFGGMPDAHFAYENIPTVVFSHPPIGTVGLTEEQARAQYGDDKIKIYRSRFVNMHYGIVNEVDAAGQAKPKPMTAMKLVCAGPEEKVVGLHVIGLGADEMLQGFGVAVKMGATKADLDNCVAIHPTAAEEFVTMAPWGLSGREA</sequence>
<dbReference type="InterPro" id="IPR046952">
    <property type="entry name" value="GSHR/TRXR-like"/>
</dbReference>
<evidence type="ECO:0000256" key="9">
    <source>
        <dbReference type="PIRSR" id="PIRSR000350-4"/>
    </source>
</evidence>
<dbReference type="GO" id="GO:0005739">
    <property type="term" value="C:mitochondrion"/>
    <property type="evidence" value="ECO:0007669"/>
    <property type="project" value="TreeGrafter"/>
</dbReference>
<dbReference type="PANTHER" id="PTHR42737">
    <property type="entry name" value="GLUTATHIONE REDUCTASE"/>
    <property type="match status" value="1"/>
</dbReference>
<dbReference type="Proteomes" id="UP001209570">
    <property type="component" value="Unassembled WGS sequence"/>
</dbReference>
<dbReference type="AlphaFoldDB" id="A0AAD5MAY6"/>
<dbReference type="Pfam" id="PF02852">
    <property type="entry name" value="Pyr_redox_dim"/>
    <property type="match status" value="1"/>
</dbReference>
<evidence type="ECO:0000256" key="8">
    <source>
        <dbReference type="PIRSR" id="PIRSR000350-3"/>
    </source>
</evidence>
<evidence type="ECO:0000313" key="15">
    <source>
        <dbReference type="Proteomes" id="UP001209570"/>
    </source>
</evidence>
<keyword evidence="8" id="KW-0547">Nucleotide-binding</keyword>
<dbReference type="NCBIfam" id="TIGR01421">
    <property type="entry name" value="gluta_reduc_1"/>
    <property type="match status" value="1"/>
</dbReference>
<keyword evidence="6 10" id="KW-0676">Redox-active center</keyword>
<evidence type="ECO:0000256" key="1">
    <source>
        <dbReference type="ARBA" id="ARBA00007532"/>
    </source>
</evidence>
<dbReference type="PROSITE" id="PS00076">
    <property type="entry name" value="PYRIDINE_REDOX_1"/>
    <property type="match status" value="1"/>
</dbReference>
<dbReference type="GO" id="GO:0034599">
    <property type="term" value="P:cellular response to oxidative stress"/>
    <property type="evidence" value="ECO:0007669"/>
    <property type="project" value="TreeGrafter"/>
</dbReference>
<comment type="function">
    <text evidence="11">Catalyzes the reduction of glutathione disulfide (GSSG) to reduced glutathione (GSH). Constitutes the major mechanism to maintain a high GSH:GSSG ratio in the cytosol.</text>
</comment>
<keyword evidence="2 10" id="KW-0285">Flavoprotein</keyword>
<evidence type="ECO:0000313" key="14">
    <source>
        <dbReference type="EMBL" id="KAJ0409236.1"/>
    </source>
</evidence>
<dbReference type="PANTHER" id="PTHR42737:SF2">
    <property type="entry name" value="GLUTATHIONE REDUCTASE"/>
    <property type="match status" value="1"/>
</dbReference>
<organism evidence="14 15">
    <name type="scientific">Pythium insidiosum</name>
    <name type="common">Pythiosis disease agent</name>
    <dbReference type="NCBI Taxonomy" id="114742"/>
    <lineage>
        <taxon>Eukaryota</taxon>
        <taxon>Sar</taxon>
        <taxon>Stramenopiles</taxon>
        <taxon>Oomycota</taxon>
        <taxon>Peronosporomycetes</taxon>
        <taxon>Pythiales</taxon>
        <taxon>Pythiaceae</taxon>
        <taxon>Pythium</taxon>
    </lineage>
</organism>
<dbReference type="EC" id="1.8.1.7" evidence="11"/>
<dbReference type="InterPro" id="IPR004099">
    <property type="entry name" value="Pyr_nucl-diS_OxRdtase_dimer"/>
</dbReference>
<dbReference type="GO" id="GO:0050661">
    <property type="term" value="F:NADP binding"/>
    <property type="evidence" value="ECO:0007669"/>
    <property type="project" value="InterPro"/>
</dbReference>
<dbReference type="NCBIfam" id="NF004776">
    <property type="entry name" value="PRK06116.1"/>
    <property type="match status" value="1"/>
</dbReference>
<dbReference type="GO" id="GO:0045454">
    <property type="term" value="P:cell redox homeostasis"/>
    <property type="evidence" value="ECO:0007669"/>
    <property type="project" value="InterPro"/>
</dbReference>
<evidence type="ECO:0000256" key="7">
    <source>
        <dbReference type="PIRSR" id="PIRSR000350-2"/>
    </source>
</evidence>
<feature type="domain" description="FAD/NAD(P)-binding" evidence="13">
    <location>
        <begin position="28"/>
        <end position="350"/>
    </location>
</feature>
<evidence type="ECO:0000256" key="10">
    <source>
        <dbReference type="RuleBase" id="RU003691"/>
    </source>
</evidence>
<gene>
    <name evidence="14" type="ORF">P43SY_006733</name>
</gene>
<keyword evidence="15" id="KW-1185">Reference proteome</keyword>
<dbReference type="Pfam" id="PF07992">
    <property type="entry name" value="Pyr_redox_2"/>
    <property type="match status" value="1"/>
</dbReference>
<keyword evidence="4 10" id="KW-0560">Oxidoreductase</keyword>
<keyword evidence="8" id="KW-0520">NAD</keyword>
<dbReference type="FunFam" id="3.30.390.30:FF:000003">
    <property type="entry name" value="Glutathione reductase"/>
    <property type="match status" value="1"/>
</dbReference>
<evidence type="ECO:0000256" key="4">
    <source>
        <dbReference type="ARBA" id="ARBA00023002"/>
    </source>
</evidence>
<dbReference type="PRINTS" id="PR00411">
    <property type="entry name" value="PNDRDTASEI"/>
</dbReference>
<dbReference type="InterPro" id="IPR006322">
    <property type="entry name" value="Glutathione_Rdtase_euk/bac"/>
</dbReference>
<feature type="domain" description="Pyridine nucleotide-disulphide oxidoreductase dimerisation" evidence="12">
    <location>
        <begin position="371"/>
        <end position="491"/>
    </location>
</feature>
<dbReference type="PIRSF" id="PIRSF000350">
    <property type="entry name" value="Mercury_reductase_MerA"/>
    <property type="match status" value="1"/>
</dbReference>
<protein>
    <recommendedName>
        <fullName evidence="11">Glutathione reductase</fullName>
        <ecNumber evidence="11">1.8.1.7</ecNumber>
    </recommendedName>
</protein>
<evidence type="ECO:0000256" key="5">
    <source>
        <dbReference type="ARBA" id="ARBA00023157"/>
    </source>
</evidence>
<proteinExistence type="inferred from homology"/>
<comment type="subcellular location">
    <subcellularLocation>
        <location evidence="11">Cytoplasm</location>
    </subcellularLocation>
</comment>
<evidence type="ECO:0000256" key="2">
    <source>
        <dbReference type="ARBA" id="ARBA00022630"/>
    </source>
</evidence>
<feature type="binding site" evidence="8">
    <location>
        <position position="74"/>
    </location>
    <ligand>
        <name>FAD</name>
        <dbReference type="ChEBI" id="CHEBI:57692"/>
    </ligand>
</feature>
<comment type="similarity">
    <text evidence="1 10">Belongs to the class-I pyridine nucleotide-disulfide oxidoreductase family.</text>
</comment>
<keyword evidence="3 8" id="KW-0274">FAD</keyword>
<evidence type="ECO:0000259" key="12">
    <source>
        <dbReference type="Pfam" id="PF02852"/>
    </source>
</evidence>
<feature type="binding site" evidence="8">
    <location>
        <position position="335"/>
    </location>
    <ligand>
        <name>FAD</name>
        <dbReference type="ChEBI" id="CHEBI:57692"/>
    </ligand>
</feature>
<comment type="caution">
    <text evidence="14">The sequence shown here is derived from an EMBL/GenBank/DDBJ whole genome shotgun (WGS) entry which is preliminary data.</text>
</comment>
<keyword evidence="11" id="KW-0963">Cytoplasm</keyword>
<dbReference type="InterPro" id="IPR016156">
    <property type="entry name" value="FAD/NAD-linked_Rdtase_dimer_sf"/>
</dbReference>
<evidence type="ECO:0000256" key="6">
    <source>
        <dbReference type="ARBA" id="ARBA00023284"/>
    </source>
</evidence>
<accession>A0AAD5MAY6</accession>
<dbReference type="FunFam" id="3.50.50.60:FF:000306">
    <property type="entry name" value="Glutathione reductase"/>
    <property type="match status" value="1"/>
</dbReference>
<dbReference type="EMBL" id="JAKCXM010000005">
    <property type="protein sequence ID" value="KAJ0409236.1"/>
    <property type="molecule type" value="Genomic_DNA"/>
</dbReference>
<reference evidence="14" key="1">
    <citation type="submission" date="2021-12" db="EMBL/GenBank/DDBJ databases">
        <title>Prjna785345.</title>
        <authorList>
            <person name="Rujirawat T."/>
            <person name="Krajaejun T."/>
        </authorList>
    </citation>
    <scope>NUCLEOTIDE SEQUENCE</scope>
    <source>
        <strain evidence="14">Pi057C3</strain>
    </source>
</reference>
<keyword evidence="5" id="KW-1015">Disulfide bond</keyword>
<dbReference type="InterPro" id="IPR036188">
    <property type="entry name" value="FAD/NAD-bd_sf"/>
</dbReference>
<dbReference type="SUPFAM" id="SSF55424">
    <property type="entry name" value="FAD/NAD-linked reductases, dimerisation (C-terminal) domain"/>
    <property type="match status" value="1"/>
</dbReference>
<name>A0AAD5MAY6_PYTIN</name>
<dbReference type="Gene3D" id="3.30.390.30">
    <property type="match status" value="1"/>
</dbReference>
<keyword evidence="11" id="KW-0521">NADP</keyword>
<evidence type="ECO:0000256" key="3">
    <source>
        <dbReference type="ARBA" id="ARBA00022827"/>
    </source>
</evidence>
<evidence type="ECO:0000256" key="11">
    <source>
        <dbReference type="RuleBase" id="RU365016"/>
    </source>
</evidence>
<feature type="binding site" evidence="8">
    <location>
        <position position="294"/>
    </location>
    <ligand>
        <name>NAD(+)</name>
        <dbReference type="ChEBI" id="CHEBI:57540"/>
    </ligand>
</feature>
<dbReference type="GO" id="GO:0004362">
    <property type="term" value="F:glutathione-disulfide reductase (NADPH) activity"/>
    <property type="evidence" value="ECO:0007669"/>
    <property type="project" value="UniProtKB-EC"/>
</dbReference>
<dbReference type="PRINTS" id="PR00368">
    <property type="entry name" value="FADPNR"/>
</dbReference>
<dbReference type="InterPro" id="IPR001100">
    <property type="entry name" value="Pyr_nuc-diS_OxRdtase"/>
</dbReference>
<dbReference type="GO" id="GO:0050660">
    <property type="term" value="F:flavin adenine dinucleotide binding"/>
    <property type="evidence" value="ECO:0007669"/>
    <property type="project" value="InterPro"/>
</dbReference>
<dbReference type="GO" id="GO:0006749">
    <property type="term" value="P:glutathione metabolic process"/>
    <property type="evidence" value="ECO:0007669"/>
    <property type="project" value="InterPro"/>
</dbReference>
<feature type="active site" description="Proton acceptor" evidence="7">
    <location>
        <position position="480"/>
    </location>
</feature>
<dbReference type="InterPro" id="IPR023753">
    <property type="entry name" value="FAD/NAD-binding_dom"/>
</dbReference>
<evidence type="ECO:0000259" key="13">
    <source>
        <dbReference type="Pfam" id="PF07992"/>
    </source>
</evidence>